<dbReference type="Gene3D" id="3.40.50.11380">
    <property type="match status" value="1"/>
</dbReference>
<dbReference type="PANTHER" id="PTHR44998:SF1">
    <property type="entry name" value="UDP-N-ACETYLGLUCOSAMINE--PEPTIDE N-ACETYLGLUCOSAMINYLTRANSFERASE 110 KDA SUBUNIT"/>
    <property type="match status" value="1"/>
</dbReference>
<dbReference type="Pfam" id="PF13432">
    <property type="entry name" value="TPR_16"/>
    <property type="match status" value="3"/>
</dbReference>
<evidence type="ECO:0000256" key="1">
    <source>
        <dbReference type="ARBA" id="ARBA00004922"/>
    </source>
</evidence>
<keyword evidence="4" id="KW-0328">Glycosyltransferase</keyword>
<evidence type="ECO:0000256" key="8">
    <source>
        <dbReference type="PROSITE-ProRule" id="PRU00339"/>
    </source>
</evidence>
<comment type="caution">
    <text evidence="10">The sequence shown here is derived from an EMBL/GenBank/DDBJ whole genome shotgun (WGS) entry which is preliminary data.</text>
</comment>
<evidence type="ECO:0000256" key="5">
    <source>
        <dbReference type="ARBA" id="ARBA00022679"/>
    </source>
</evidence>
<dbReference type="Proteomes" id="UP000661507">
    <property type="component" value="Unassembled WGS sequence"/>
</dbReference>
<evidence type="ECO:0000256" key="4">
    <source>
        <dbReference type="ARBA" id="ARBA00022676"/>
    </source>
</evidence>
<organism evidence="10 11">
    <name type="scientific">Neoroseomonas lacus</name>
    <dbReference type="NCBI Taxonomy" id="287609"/>
    <lineage>
        <taxon>Bacteria</taxon>
        <taxon>Pseudomonadati</taxon>
        <taxon>Pseudomonadota</taxon>
        <taxon>Alphaproteobacteria</taxon>
        <taxon>Acetobacterales</taxon>
        <taxon>Acetobacteraceae</taxon>
        <taxon>Neoroseomonas</taxon>
    </lineage>
</organism>
<evidence type="ECO:0000256" key="3">
    <source>
        <dbReference type="ARBA" id="ARBA00011970"/>
    </source>
</evidence>
<dbReference type="SMART" id="SM00028">
    <property type="entry name" value="TPR"/>
    <property type="match status" value="7"/>
</dbReference>
<dbReference type="Gene3D" id="1.25.40.10">
    <property type="entry name" value="Tetratricopeptide repeat domain"/>
    <property type="match status" value="3"/>
</dbReference>
<evidence type="ECO:0000313" key="10">
    <source>
        <dbReference type="EMBL" id="GGJ25580.1"/>
    </source>
</evidence>
<comment type="similarity">
    <text evidence="2">Belongs to the glycosyltransferase 41 family. O-GlcNAc transferase subfamily.</text>
</comment>
<feature type="domain" description="O-GlcNAc transferase C-terminal" evidence="9">
    <location>
        <begin position="554"/>
        <end position="738"/>
    </location>
</feature>
<reference evidence="10" key="2">
    <citation type="submission" date="2020-09" db="EMBL/GenBank/DDBJ databases">
        <authorList>
            <person name="Sun Q."/>
            <person name="Zhou Y."/>
        </authorList>
    </citation>
    <scope>NUCLEOTIDE SEQUENCE</scope>
    <source>
        <strain evidence="10">CGMCC 1.3617</strain>
    </source>
</reference>
<keyword evidence="5" id="KW-0808">Transferase</keyword>
<keyword evidence="7 8" id="KW-0802">TPR repeat</keyword>
<evidence type="ECO:0000313" key="11">
    <source>
        <dbReference type="Proteomes" id="UP000661507"/>
    </source>
</evidence>
<comment type="pathway">
    <text evidence="1">Protein modification; protein glycosylation.</text>
</comment>
<sequence>MAAAVDLRHCMALHQAGQLDEAILCYRRALPQDSTGIQVNRLLGLALFAKGDAAEALKHLRAALARAPREPALLNDIGNALRALGRRAEAEQAFRGAIAANPGFAFAQFNLADALLEAGRHAEALEVYRTILMRRFDGIDADFHNNLGTCLMALDRPQEALTAFTAALKTDATHVAAAAHAGAALQRLGRNSESVAFLRETARRGGATMQVLATLGQGLLNLTDYAPALEVFDEVLRHQPDLERGLTGRGLALSGLRRHEEAMATLDRAAALYPASRSVQLVSGNIRLAAMDAEGAVAAFARAAALPAGSSPDAALALLMFNRLRLCDWTDAAATRQAILAGFANGTQRLPPFEALCIADDPALHLRCANQYAREYQPLRRAALPLGEIGRRIRIGYVSGELREHAVGHLLARLLELHDRTAFEVHAISLGRMTGDPVQARLHAAVDGFHDVSAMPDDAAVAHLRGLHLDVAINLNGYTGDSRTTLFAQGIAPVQALFLGYPGTMGAPFMDYILADTITVPPGAEGFYAEKVVRLPGSFMPTDNLREITIGGLTRAQFGLPEHGIVFCCFNNTHKILPEAFDGLMRILAATPGSVLWLREENAAATRNLRAEAAARGIDPARLVMAARVDHADHLGRHALADLFLDTLPYNAHTTACDALGAGLPVLTRIGEAFAGRVAASLLDAVGLPEMVVDSQATFEARAIALAADPAALGAIRARLAAALDDQPLFDTPRYARAIERALRAMVDRHRAGEAPEAFLVT</sequence>
<dbReference type="SUPFAM" id="SSF48452">
    <property type="entry name" value="TPR-like"/>
    <property type="match status" value="2"/>
</dbReference>
<feature type="repeat" description="TPR" evidence="8">
    <location>
        <begin position="37"/>
        <end position="70"/>
    </location>
</feature>
<evidence type="ECO:0000259" key="9">
    <source>
        <dbReference type="Pfam" id="PF13844"/>
    </source>
</evidence>
<keyword evidence="11" id="KW-1185">Reference proteome</keyword>
<dbReference type="InterPro" id="IPR011990">
    <property type="entry name" value="TPR-like_helical_dom_sf"/>
</dbReference>
<dbReference type="GO" id="GO:0097363">
    <property type="term" value="F:protein O-acetylglucosaminyltransferase activity"/>
    <property type="evidence" value="ECO:0007669"/>
    <property type="project" value="UniProtKB-EC"/>
</dbReference>
<name>A0A917NSU2_9PROT</name>
<evidence type="ECO:0000256" key="7">
    <source>
        <dbReference type="ARBA" id="ARBA00022803"/>
    </source>
</evidence>
<accession>A0A917NSU2</accession>
<dbReference type="RefSeq" id="WP_188969199.1">
    <property type="nucleotide sequence ID" value="NZ_BMKW01000009.1"/>
</dbReference>
<dbReference type="EMBL" id="BMKW01000009">
    <property type="protein sequence ID" value="GGJ25580.1"/>
    <property type="molecule type" value="Genomic_DNA"/>
</dbReference>
<dbReference type="InterPro" id="IPR029489">
    <property type="entry name" value="OGT/SEC/SPY_C"/>
</dbReference>
<keyword evidence="6" id="KW-0677">Repeat</keyword>
<feature type="domain" description="O-GlcNAc transferase C-terminal" evidence="9">
    <location>
        <begin position="390"/>
        <end position="543"/>
    </location>
</feature>
<dbReference type="PROSITE" id="PS50005">
    <property type="entry name" value="TPR"/>
    <property type="match status" value="3"/>
</dbReference>
<feature type="repeat" description="TPR" evidence="8">
    <location>
        <begin position="141"/>
        <end position="174"/>
    </location>
</feature>
<dbReference type="PANTHER" id="PTHR44998">
    <property type="match status" value="1"/>
</dbReference>
<dbReference type="EC" id="2.4.1.255" evidence="3"/>
<reference evidence="10" key="1">
    <citation type="journal article" date="2014" name="Int. J. Syst. Evol. Microbiol.">
        <title>Complete genome sequence of Corynebacterium casei LMG S-19264T (=DSM 44701T), isolated from a smear-ripened cheese.</title>
        <authorList>
            <consortium name="US DOE Joint Genome Institute (JGI-PGF)"/>
            <person name="Walter F."/>
            <person name="Albersmeier A."/>
            <person name="Kalinowski J."/>
            <person name="Ruckert C."/>
        </authorList>
    </citation>
    <scope>NUCLEOTIDE SEQUENCE</scope>
    <source>
        <strain evidence="10">CGMCC 1.3617</strain>
    </source>
</reference>
<dbReference type="GO" id="GO:0006493">
    <property type="term" value="P:protein O-linked glycosylation"/>
    <property type="evidence" value="ECO:0007669"/>
    <property type="project" value="TreeGrafter"/>
</dbReference>
<evidence type="ECO:0000256" key="6">
    <source>
        <dbReference type="ARBA" id="ARBA00022737"/>
    </source>
</evidence>
<feature type="repeat" description="TPR" evidence="8">
    <location>
        <begin position="209"/>
        <end position="242"/>
    </location>
</feature>
<dbReference type="InterPro" id="IPR019734">
    <property type="entry name" value="TPR_rpt"/>
</dbReference>
<proteinExistence type="inferred from homology"/>
<dbReference type="Gene3D" id="3.40.50.2000">
    <property type="entry name" value="Glycogen Phosphorylase B"/>
    <property type="match status" value="1"/>
</dbReference>
<dbReference type="AlphaFoldDB" id="A0A917NSU2"/>
<gene>
    <name evidence="10" type="ORF">GCM10011320_36170</name>
</gene>
<evidence type="ECO:0000256" key="2">
    <source>
        <dbReference type="ARBA" id="ARBA00005386"/>
    </source>
</evidence>
<dbReference type="Pfam" id="PF13844">
    <property type="entry name" value="Glyco_transf_41"/>
    <property type="match status" value="2"/>
</dbReference>
<protein>
    <recommendedName>
        <fullName evidence="3">protein O-GlcNAc transferase</fullName>
        <ecNumber evidence="3">2.4.1.255</ecNumber>
    </recommendedName>
</protein>